<gene>
    <name evidence="1" type="ORF">AFUS01_LOCUS28244</name>
</gene>
<protein>
    <submittedName>
        <fullName evidence="1">Uncharacterized protein</fullName>
    </submittedName>
</protein>
<keyword evidence="2" id="KW-1185">Reference proteome</keyword>
<comment type="caution">
    <text evidence="1">The sequence shown here is derived from an EMBL/GenBank/DDBJ whole genome shotgun (WGS) entry which is preliminary data.</text>
</comment>
<evidence type="ECO:0000313" key="1">
    <source>
        <dbReference type="EMBL" id="CAG7817693.1"/>
    </source>
</evidence>
<dbReference type="Proteomes" id="UP000708208">
    <property type="component" value="Unassembled WGS sequence"/>
</dbReference>
<name>A0A8J2PDM1_9HEXA</name>
<reference evidence="1" key="1">
    <citation type="submission" date="2021-06" db="EMBL/GenBank/DDBJ databases">
        <authorList>
            <person name="Hodson N. C."/>
            <person name="Mongue J. A."/>
            <person name="Jaron S. K."/>
        </authorList>
    </citation>
    <scope>NUCLEOTIDE SEQUENCE</scope>
</reference>
<dbReference type="AlphaFoldDB" id="A0A8J2PDM1"/>
<sequence length="66" mass="7575">EIVPRQFDDNTHQCLNSEIAGNPGEYNEKIVRVFFKQAVEVFEDPKCSGGGDMASTICRRFEFCWD</sequence>
<feature type="non-terminal residue" evidence="1">
    <location>
        <position position="1"/>
    </location>
</feature>
<evidence type="ECO:0000313" key="2">
    <source>
        <dbReference type="Proteomes" id="UP000708208"/>
    </source>
</evidence>
<organism evidence="1 2">
    <name type="scientific">Allacma fusca</name>
    <dbReference type="NCBI Taxonomy" id="39272"/>
    <lineage>
        <taxon>Eukaryota</taxon>
        <taxon>Metazoa</taxon>
        <taxon>Ecdysozoa</taxon>
        <taxon>Arthropoda</taxon>
        <taxon>Hexapoda</taxon>
        <taxon>Collembola</taxon>
        <taxon>Symphypleona</taxon>
        <taxon>Sminthuridae</taxon>
        <taxon>Allacma</taxon>
    </lineage>
</organism>
<accession>A0A8J2PDM1</accession>
<dbReference type="EMBL" id="CAJVCH010400941">
    <property type="protein sequence ID" value="CAG7817693.1"/>
    <property type="molecule type" value="Genomic_DNA"/>
</dbReference>
<proteinExistence type="predicted"/>